<name>A0A413R057_9FIRM</name>
<sequence length="62" mass="7224">MSTNNNQDKKSTDTKPKGEVKNINTTTKGLFDYHKEKKDIKIRQMIVHLPLIIFIYDYPTGI</sequence>
<organism evidence="2 3">
    <name type="scientific">Agathobacter rectalis</name>
    <dbReference type="NCBI Taxonomy" id="39491"/>
    <lineage>
        <taxon>Bacteria</taxon>
        <taxon>Bacillati</taxon>
        <taxon>Bacillota</taxon>
        <taxon>Clostridia</taxon>
        <taxon>Lachnospirales</taxon>
        <taxon>Lachnospiraceae</taxon>
        <taxon>Agathobacter</taxon>
    </lineage>
</organism>
<feature type="region of interest" description="Disordered" evidence="1">
    <location>
        <begin position="1"/>
        <end position="21"/>
    </location>
</feature>
<dbReference type="RefSeq" id="WP_118342424.1">
    <property type="nucleotide sequence ID" value="NZ_QSEY01000009.1"/>
</dbReference>
<dbReference type="AlphaFoldDB" id="A0A413R057"/>
<dbReference type="Proteomes" id="UP000286341">
    <property type="component" value="Unassembled WGS sequence"/>
</dbReference>
<evidence type="ECO:0000313" key="3">
    <source>
        <dbReference type="Proteomes" id="UP000286341"/>
    </source>
</evidence>
<proteinExistence type="predicted"/>
<gene>
    <name evidence="2" type="ORF">DW948_05380</name>
</gene>
<evidence type="ECO:0000313" key="2">
    <source>
        <dbReference type="EMBL" id="RHA14851.1"/>
    </source>
</evidence>
<feature type="compositionally biased region" description="Basic and acidic residues" evidence="1">
    <location>
        <begin position="7"/>
        <end position="20"/>
    </location>
</feature>
<reference evidence="2 3" key="1">
    <citation type="submission" date="2018-08" db="EMBL/GenBank/DDBJ databases">
        <title>A genome reference for cultivated species of the human gut microbiota.</title>
        <authorList>
            <person name="Zou Y."/>
            <person name="Xue W."/>
            <person name="Luo G."/>
        </authorList>
    </citation>
    <scope>NUCLEOTIDE SEQUENCE [LARGE SCALE GENOMIC DNA]</scope>
    <source>
        <strain evidence="2 3">AM44-1AT</strain>
    </source>
</reference>
<protein>
    <submittedName>
        <fullName evidence="2">Uncharacterized protein</fullName>
    </submittedName>
</protein>
<comment type="caution">
    <text evidence="2">The sequence shown here is derived from an EMBL/GenBank/DDBJ whole genome shotgun (WGS) entry which is preliminary data.</text>
</comment>
<accession>A0A413R057</accession>
<evidence type="ECO:0000256" key="1">
    <source>
        <dbReference type="SAM" id="MobiDB-lite"/>
    </source>
</evidence>
<dbReference type="EMBL" id="QSFB01000005">
    <property type="protein sequence ID" value="RHA14851.1"/>
    <property type="molecule type" value="Genomic_DNA"/>
</dbReference>